<name>A0A518I4B2_9BACT</name>
<sequence precursor="true">MKKMTLALMTVAWVALCVRPVAADQAADEATIRKEVAAYVAAFNQGDAKALAAMWSPEAVYTNPLSGDQVVGREAIAEQFAAIFNENKDIKLSAVTESIQFISPGVALEVGTATVMQPDQEPEESAYTAVYVKRDGSWLLDRVTEEDVPVVISHQDRLKDLEWMIGSWVDQDDQATVVTTCQWTKNRNFMVRMFAMAIGDRFEHSGMQIIGWDPAAGQIKSWVFDSDGGFGEGIWKQKEKTWHIQSTGTLPDGSKMSSTNIMTYVDDHTFTWQSINRIVDGELLPNVDEVVVAREGAVGGSK</sequence>
<dbReference type="InterPro" id="IPR027843">
    <property type="entry name" value="DUF4440"/>
</dbReference>
<feature type="signal peptide" evidence="1">
    <location>
        <begin position="1"/>
        <end position="23"/>
    </location>
</feature>
<dbReference type="NCBIfam" id="TIGR02246">
    <property type="entry name" value="SgcJ/EcaC family oxidoreductase"/>
    <property type="match status" value="1"/>
</dbReference>
<feature type="domain" description="DUF4440" evidence="2">
    <location>
        <begin position="32"/>
        <end position="140"/>
    </location>
</feature>
<dbReference type="InterPro" id="IPR032710">
    <property type="entry name" value="NTF2-like_dom_sf"/>
</dbReference>
<evidence type="ECO:0000256" key="1">
    <source>
        <dbReference type="SAM" id="SignalP"/>
    </source>
</evidence>
<dbReference type="AlphaFoldDB" id="A0A518I4B2"/>
<protein>
    <submittedName>
        <fullName evidence="3">SnoaL-like domain protein</fullName>
    </submittedName>
</protein>
<accession>A0A518I4B2</accession>
<organism evidence="3 4">
    <name type="scientific">Stieleria neptunia</name>
    <dbReference type="NCBI Taxonomy" id="2527979"/>
    <lineage>
        <taxon>Bacteria</taxon>
        <taxon>Pseudomonadati</taxon>
        <taxon>Planctomycetota</taxon>
        <taxon>Planctomycetia</taxon>
        <taxon>Pirellulales</taxon>
        <taxon>Pirellulaceae</taxon>
        <taxon>Stieleria</taxon>
    </lineage>
</organism>
<dbReference type="Gene3D" id="3.10.450.50">
    <property type="match status" value="1"/>
</dbReference>
<dbReference type="Pfam" id="PF14534">
    <property type="entry name" value="DUF4440"/>
    <property type="match status" value="1"/>
</dbReference>
<reference evidence="3 4" key="1">
    <citation type="submission" date="2019-03" db="EMBL/GenBank/DDBJ databases">
        <title>Deep-cultivation of Planctomycetes and their phenomic and genomic characterization uncovers novel biology.</title>
        <authorList>
            <person name="Wiegand S."/>
            <person name="Jogler M."/>
            <person name="Boedeker C."/>
            <person name="Pinto D."/>
            <person name="Vollmers J."/>
            <person name="Rivas-Marin E."/>
            <person name="Kohn T."/>
            <person name="Peeters S.H."/>
            <person name="Heuer A."/>
            <person name="Rast P."/>
            <person name="Oberbeckmann S."/>
            <person name="Bunk B."/>
            <person name="Jeske O."/>
            <person name="Meyerdierks A."/>
            <person name="Storesund J.E."/>
            <person name="Kallscheuer N."/>
            <person name="Luecker S."/>
            <person name="Lage O.M."/>
            <person name="Pohl T."/>
            <person name="Merkel B.J."/>
            <person name="Hornburger P."/>
            <person name="Mueller R.-W."/>
            <person name="Bruemmer F."/>
            <person name="Labrenz M."/>
            <person name="Spormann A.M."/>
            <person name="Op den Camp H."/>
            <person name="Overmann J."/>
            <person name="Amann R."/>
            <person name="Jetten M.S.M."/>
            <person name="Mascher T."/>
            <person name="Medema M.H."/>
            <person name="Devos D.P."/>
            <person name="Kaster A.-K."/>
            <person name="Ovreas L."/>
            <person name="Rohde M."/>
            <person name="Galperin M.Y."/>
            <person name="Jogler C."/>
        </authorList>
    </citation>
    <scope>NUCLEOTIDE SEQUENCE [LARGE SCALE GENOMIC DNA]</scope>
    <source>
        <strain evidence="3 4">Enr13</strain>
    </source>
</reference>
<gene>
    <name evidence="3" type="ORF">Enr13x_78530</name>
</gene>
<evidence type="ECO:0000313" key="4">
    <source>
        <dbReference type="Proteomes" id="UP000319004"/>
    </source>
</evidence>
<evidence type="ECO:0000259" key="2">
    <source>
        <dbReference type="Pfam" id="PF14534"/>
    </source>
</evidence>
<dbReference type="EMBL" id="CP037423">
    <property type="protein sequence ID" value="QDV47941.1"/>
    <property type="molecule type" value="Genomic_DNA"/>
</dbReference>
<feature type="chain" id="PRO_5022233298" evidence="1">
    <location>
        <begin position="24"/>
        <end position="302"/>
    </location>
</feature>
<evidence type="ECO:0000313" key="3">
    <source>
        <dbReference type="EMBL" id="QDV47941.1"/>
    </source>
</evidence>
<dbReference type="KEGG" id="snep:Enr13x_78530"/>
<dbReference type="SUPFAM" id="SSF54427">
    <property type="entry name" value="NTF2-like"/>
    <property type="match status" value="1"/>
</dbReference>
<dbReference type="Proteomes" id="UP000319004">
    <property type="component" value="Chromosome"/>
</dbReference>
<proteinExistence type="predicted"/>
<keyword evidence="4" id="KW-1185">Reference proteome</keyword>
<dbReference type="InterPro" id="IPR011944">
    <property type="entry name" value="Steroid_delta5-4_isomerase"/>
</dbReference>
<keyword evidence="1" id="KW-0732">Signal</keyword>